<comment type="caution">
    <text evidence="7">The sequence shown here is derived from an EMBL/GenBank/DDBJ whole genome shotgun (WGS) entry which is preliminary data.</text>
</comment>
<dbReference type="NCBIfam" id="NF037979">
    <property type="entry name" value="Na_transp"/>
    <property type="match status" value="1"/>
</dbReference>
<dbReference type="GO" id="GO:0016020">
    <property type="term" value="C:membrane"/>
    <property type="evidence" value="ECO:0007669"/>
    <property type="project" value="UniProtKB-SubCell"/>
</dbReference>
<feature type="transmembrane region" description="Helical" evidence="6">
    <location>
        <begin position="321"/>
        <end position="344"/>
    </location>
</feature>
<evidence type="ECO:0000256" key="6">
    <source>
        <dbReference type="SAM" id="Phobius"/>
    </source>
</evidence>
<dbReference type="STRING" id="1203554.HMPREF1476_01662"/>
<dbReference type="PROSITE" id="PS50267">
    <property type="entry name" value="NA_NEUROTRAN_SYMP_3"/>
    <property type="match status" value="1"/>
</dbReference>
<keyword evidence="5 6" id="KW-0472">Membrane</keyword>
<dbReference type="Pfam" id="PF00209">
    <property type="entry name" value="SNF"/>
    <property type="match status" value="2"/>
</dbReference>
<dbReference type="PATRIC" id="fig|1203554.3.peg.1744"/>
<sequence length="470" mass="49681">MMDRRGAAHHRSRFLFFPQIILMPQTSSRSAWTSRLGFILASAGSAVGLGAIWKFPYMAGTNGGSIFMLPTIAFSLTIGLALLIAEMSMGRAARGGAGTAYLKLGGRAWSVIGFISVATGALVLAFYSVVGGWCTHYFIESIMGRGITNDPAAMRSAFEAFAADPVQSVMGHVIFLTTTAGVVLCGVERGIERVGKILMPLLFILMLILIVRGLMLPGAIEGVKFLFMPDPEAFTGEALLNAMGFAFFSLSVGSGSMMNYGSYLSDKVNVGTSTAWIVVLAVMSSILGGLMIMPAVFAFGLTPDAGPGLTFATMPAVFSHLPMGGLFAVAFYGCLFVAALTSAISILEMVSQHCVDRWGFTRRTAVLTVSTVLGIIGVFCALSFGLLSDWKLFGRTLFDLLDYATSNIGMPIGCVGIGLVAAWVAWPTIRKQLEMNAKWSAAGLKAFRILAGCAAPILILIVAAKGAGLF</sequence>
<evidence type="ECO:0000256" key="5">
    <source>
        <dbReference type="ARBA" id="ARBA00023136"/>
    </source>
</evidence>
<feature type="transmembrane region" description="Helical" evidence="6">
    <location>
        <begin position="408"/>
        <end position="426"/>
    </location>
</feature>
<dbReference type="PANTHER" id="PTHR42948">
    <property type="entry name" value="TRANSPORTER"/>
    <property type="match status" value="1"/>
</dbReference>
<organism evidence="7 8">
    <name type="scientific">Sutterella wadsworthensis HGA0223</name>
    <dbReference type="NCBI Taxonomy" id="1203554"/>
    <lineage>
        <taxon>Bacteria</taxon>
        <taxon>Pseudomonadati</taxon>
        <taxon>Pseudomonadota</taxon>
        <taxon>Betaproteobacteria</taxon>
        <taxon>Burkholderiales</taxon>
        <taxon>Sutterellaceae</taxon>
        <taxon>Sutterella</taxon>
    </lineage>
</organism>
<dbReference type="EMBL" id="ATCF01000022">
    <property type="protein sequence ID" value="EPD98623.1"/>
    <property type="molecule type" value="Genomic_DNA"/>
</dbReference>
<keyword evidence="3 6" id="KW-0812">Transmembrane</keyword>
<feature type="transmembrane region" description="Helical" evidence="6">
    <location>
        <begin position="199"/>
        <end position="220"/>
    </location>
</feature>
<feature type="transmembrane region" description="Helical" evidence="6">
    <location>
        <begin position="36"/>
        <end position="55"/>
    </location>
</feature>
<dbReference type="Proteomes" id="UP000014400">
    <property type="component" value="Unassembled WGS sequence"/>
</dbReference>
<evidence type="ECO:0008006" key="9">
    <source>
        <dbReference type="Google" id="ProtNLM"/>
    </source>
</evidence>
<evidence type="ECO:0000313" key="7">
    <source>
        <dbReference type="EMBL" id="EPD98623.1"/>
    </source>
</evidence>
<keyword evidence="2" id="KW-0813">Transport</keyword>
<name>S3BBD5_9BURK</name>
<proteinExistence type="predicted"/>
<feature type="transmembrane region" description="Helical" evidence="6">
    <location>
        <begin position="365"/>
        <end position="388"/>
    </location>
</feature>
<keyword evidence="4 6" id="KW-1133">Transmembrane helix</keyword>
<evidence type="ECO:0000313" key="8">
    <source>
        <dbReference type="Proteomes" id="UP000014400"/>
    </source>
</evidence>
<dbReference type="eggNOG" id="COG0733">
    <property type="taxonomic scope" value="Bacteria"/>
</dbReference>
<dbReference type="PANTHER" id="PTHR42948:SF1">
    <property type="entry name" value="TRANSPORTER"/>
    <property type="match status" value="1"/>
</dbReference>
<evidence type="ECO:0000256" key="2">
    <source>
        <dbReference type="ARBA" id="ARBA00022448"/>
    </source>
</evidence>
<reference evidence="7 8" key="1">
    <citation type="submission" date="2013-04" db="EMBL/GenBank/DDBJ databases">
        <title>The Genome Sequence of Sutterella wadsworthensis HGA0223.</title>
        <authorList>
            <consortium name="The Broad Institute Genomics Platform"/>
            <person name="Earl A."/>
            <person name="Ward D."/>
            <person name="Feldgarden M."/>
            <person name="Gevers D."/>
            <person name="Schmidt T.M."/>
            <person name="Dover J."/>
            <person name="Dai D."/>
            <person name="Walker B."/>
            <person name="Young S."/>
            <person name="Zeng Q."/>
            <person name="Gargeya S."/>
            <person name="Fitzgerald M."/>
            <person name="Haas B."/>
            <person name="Abouelleil A."/>
            <person name="Allen A.W."/>
            <person name="Alvarado L."/>
            <person name="Arachchi H.M."/>
            <person name="Berlin A.M."/>
            <person name="Chapman S.B."/>
            <person name="Gainer-Dewar J."/>
            <person name="Goldberg J."/>
            <person name="Griggs A."/>
            <person name="Gujja S."/>
            <person name="Hansen M."/>
            <person name="Howarth C."/>
            <person name="Imamovic A."/>
            <person name="Ireland A."/>
            <person name="Larimer J."/>
            <person name="McCowan C."/>
            <person name="Murphy C."/>
            <person name="Pearson M."/>
            <person name="Poon T.W."/>
            <person name="Priest M."/>
            <person name="Roberts A."/>
            <person name="Saif S."/>
            <person name="Shea T."/>
            <person name="Sisk P."/>
            <person name="Sykes S."/>
            <person name="Wortman J."/>
            <person name="Nusbaum C."/>
            <person name="Birren B."/>
        </authorList>
    </citation>
    <scope>NUCLEOTIDE SEQUENCE [LARGE SCALE GENOMIC DNA]</scope>
    <source>
        <strain evidence="7 8">HGA0223</strain>
    </source>
</reference>
<dbReference type="RefSeq" id="WP_016474845.1">
    <property type="nucleotide sequence ID" value="NZ_KE150480.1"/>
</dbReference>
<feature type="transmembrane region" description="Helical" evidence="6">
    <location>
        <begin position="108"/>
        <end position="130"/>
    </location>
</feature>
<feature type="transmembrane region" description="Helical" evidence="6">
    <location>
        <begin position="275"/>
        <end position="301"/>
    </location>
</feature>
<feature type="transmembrane region" description="Helical" evidence="6">
    <location>
        <begin position="67"/>
        <end position="87"/>
    </location>
</feature>
<keyword evidence="8" id="KW-1185">Reference proteome</keyword>
<dbReference type="InterPro" id="IPR037272">
    <property type="entry name" value="SNS_sf"/>
</dbReference>
<protein>
    <recommendedName>
        <fullName evidence="9">Transporter</fullName>
    </recommendedName>
</protein>
<dbReference type="CDD" id="cd10336">
    <property type="entry name" value="SLC6sbd_Tyt1-Like"/>
    <property type="match status" value="1"/>
</dbReference>
<accession>S3BBD5</accession>
<dbReference type="InterPro" id="IPR047218">
    <property type="entry name" value="YocR/YhdH-like"/>
</dbReference>
<dbReference type="HOGENOM" id="CLU_006855_3_4_4"/>
<feature type="transmembrane region" description="Helical" evidence="6">
    <location>
        <begin position="169"/>
        <end position="187"/>
    </location>
</feature>
<gene>
    <name evidence="7" type="ORF">HMPREF1476_01662</name>
</gene>
<evidence type="ECO:0000256" key="1">
    <source>
        <dbReference type="ARBA" id="ARBA00004141"/>
    </source>
</evidence>
<dbReference type="PRINTS" id="PR00176">
    <property type="entry name" value="NANEUSMPORT"/>
</dbReference>
<dbReference type="SUPFAM" id="SSF161070">
    <property type="entry name" value="SNF-like"/>
    <property type="match status" value="1"/>
</dbReference>
<evidence type="ECO:0000256" key="4">
    <source>
        <dbReference type="ARBA" id="ARBA00022989"/>
    </source>
</evidence>
<feature type="transmembrane region" description="Helical" evidence="6">
    <location>
        <begin position="446"/>
        <end position="464"/>
    </location>
</feature>
<feature type="transmembrane region" description="Helical" evidence="6">
    <location>
        <begin position="240"/>
        <end position="263"/>
    </location>
</feature>
<dbReference type="InterPro" id="IPR000175">
    <property type="entry name" value="Na/ntran_symport"/>
</dbReference>
<comment type="subcellular location">
    <subcellularLocation>
        <location evidence="1">Membrane</location>
        <topology evidence="1">Multi-pass membrane protein</topology>
    </subcellularLocation>
</comment>
<evidence type="ECO:0000256" key="3">
    <source>
        <dbReference type="ARBA" id="ARBA00022692"/>
    </source>
</evidence>
<dbReference type="AlphaFoldDB" id="S3BBD5"/>